<feature type="transmembrane region" description="Helical" evidence="1">
    <location>
        <begin position="55"/>
        <end position="81"/>
    </location>
</feature>
<keyword evidence="1" id="KW-0812">Transmembrane</keyword>
<evidence type="ECO:0000313" key="2">
    <source>
        <dbReference type="EMBL" id="CAK0807369.1"/>
    </source>
</evidence>
<comment type="caution">
    <text evidence="2">The sequence shown here is derived from an EMBL/GenBank/DDBJ whole genome shotgun (WGS) entry which is preliminary data.</text>
</comment>
<feature type="transmembrane region" description="Helical" evidence="1">
    <location>
        <begin position="120"/>
        <end position="141"/>
    </location>
</feature>
<accession>A0ABN9QQY1</accession>
<keyword evidence="3" id="KW-1185">Reference proteome</keyword>
<proteinExistence type="predicted"/>
<dbReference type="Proteomes" id="UP001189429">
    <property type="component" value="Unassembled WGS sequence"/>
</dbReference>
<feature type="transmembrane region" description="Helical" evidence="1">
    <location>
        <begin position="20"/>
        <end position="43"/>
    </location>
</feature>
<keyword evidence="1" id="KW-1133">Transmembrane helix</keyword>
<gene>
    <name evidence="2" type="ORF">PCOR1329_LOCUS13263</name>
</gene>
<dbReference type="EMBL" id="CAUYUJ010003913">
    <property type="protein sequence ID" value="CAK0807369.1"/>
    <property type="molecule type" value="Genomic_DNA"/>
</dbReference>
<evidence type="ECO:0000313" key="3">
    <source>
        <dbReference type="Proteomes" id="UP001189429"/>
    </source>
</evidence>
<name>A0ABN9QQY1_9DINO</name>
<reference evidence="2" key="1">
    <citation type="submission" date="2023-10" db="EMBL/GenBank/DDBJ databases">
        <authorList>
            <person name="Chen Y."/>
            <person name="Shah S."/>
            <person name="Dougan E. K."/>
            <person name="Thang M."/>
            <person name="Chan C."/>
        </authorList>
    </citation>
    <scope>NUCLEOTIDE SEQUENCE [LARGE SCALE GENOMIC DNA]</scope>
</reference>
<sequence>MESAARGGSPESLLDAVLAIPSGVAAFWPVLAVAGVGILASLYFQPSRTRWAVRLRYAVGFTIAMDFIIFWLPFIVFQGAIYKQGTQQFLGPIFDKLDGSPAMRWLAKKFVYEKPKNSDYFMTQLLFLLNFIPNLAFIVYLQLTRGSLPWWALAIYYLNWVGIGSRCMGAAYFMAHKEGHSLNLYKPWIRESLGNVFENWVGLFYGSVWNNFTTTHIALHHRLDSGQGDTLYCWDCNRASIPDFLVYQCRGLLHMSGLGALYQFWRHPECCGHDR</sequence>
<organism evidence="2 3">
    <name type="scientific">Prorocentrum cordatum</name>
    <dbReference type="NCBI Taxonomy" id="2364126"/>
    <lineage>
        <taxon>Eukaryota</taxon>
        <taxon>Sar</taxon>
        <taxon>Alveolata</taxon>
        <taxon>Dinophyceae</taxon>
        <taxon>Prorocentrales</taxon>
        <taxon>Prorocentraceae</taxon>
        <taxon>Prorocentrum</taxon>
    </lineage>
</organism>
<feature type="transmembrane region" description="Helical" evidence="1">
    <location>
        <begin position="153"/>
        <end position="175"/>
    </location>
</feature>
<evidence type="ECO:0008006" key="4">
    <source>
        <dbReference type="Google" id="ProtNLM"/>
    </source>
</evidence>
<evidence type="ECO:0000256" key="1">
    <source>
        <dbReference type="SAM" id="Phobius"/>
    </source>
</evidence>
<feature type="non-terminal residue" evidence="2">
    <location>
        <position position="275"/>
    </location>
</feature>
<protein>
    <recommendedName>
        <fullName evidence="4">Fatty acid desaturase domain-containing protein</fullName>
    </recommendedName>
</protein>
<keyword evidence="1" id="KW-0472">Membrane</keyword>